<dbReference type="Pfam" id="PF19845">
    <property type="entry name" value="DUF6320"/>
    <property type="match status" value="1"/>
</dbReference>
<evidence type="ECO:0000313" key="4">
    <source>
        <dbReference type="Proteomes" id="UP000003494"/>
    </source>
</evidence>
<evidence type="ECO:0000256" key="1">
    <source>
        <dbReference type="SAM" id="Coils"/>
    </source>
</evidence>
<keyword evidence="1" id="KW-0175">Coiled coil</keyword>
<protein>
    <recommendedName>
        <fullName evidence="5">Zinc ribbon domain-containing protein</fullName>
    </recommendedName>
</protein>
<feature type="transmembrane region" description="Helical" evidence="2">
    <location>
        <begin position="150"/>
        <end position="169"/>
    </location>
</feature>
<dbReference type="EMBL" id="ACIP02000001">
    <property type="protein sequence ID" value="EEP28679.1"/>
    <property type="molecule type" value="Genomic_DNA"/>
</dbReference>
<feature type="transmembrane region" description="Helical" evidence="2">
    <location>
        <begin position="288"/>
        <end position="309"/>
    </location>
</feature>
<gene>
    <name evidence="3" type="ORF">GCWU000342_00019</name>
</gene>
<feature type="transmembrane region" description="Helical" evidence="2">
    <location>
        <begin position="207"/>
        <end position="228"/>
    </location>
</feature>
<dbReference type="HOGENOM" id="CLU_074820_0_0_9"/>
<name>C4GA73_9FIRM</name>
<evidence type="ECO:0000256" key="2">
    <source>
        <dbReference type="SAM" id="Phobius"/>
    </source>
</evidence>
<keyword evidence="2" id="KW-0812">Transmembrane</keyword>
<dbReference type="Proteomes" id="UP000003494">
    <property type="component" value="Unassembled WGS sequence"/>
</dbReference>
<accession>C4GA73</accession>
<dbReference type="RefSeq" id="WP_006905067.1">
    <property type="nucleotide sequence ID" value="NZ_GG665866.1"/>
</dbReference>
<sequence length="322" mass="37881">MKYCKKCDIKILDELEYCPLCRSALCPIKELDPLDAARIRLLKEDEKRLDAREEELRGKREEFEAACGQRDREIQAIRENAADHRVGTKEARKQIKQSRNRFRQQIREGRLTTKGQLRLAEHKLERRRERREGGLLAYPNVVIRQKKYAIVLRALVFAALLVSSLSLLIDHYFNHAFSWSLTVLESLLFMAWMLYLFYKDLGYMRRIFGGVFGGLVCFFFIDLQYGLFQWSFSYSYPIAVLLIELSLLILMLVNRRNWESYLIVQILMLPLGFLSMVFYWLGLAEEELLSEIALLFPILVFLGTLLLGGRRALAELRRRFHI</sequence>
<feature type="transmembrane region" description="Helical" evidence="2">
    <location>
        <begin position="175"/>
        <end position="195"/>
    </location>
</feature>
<feature type="transmembrane region" description="Helical" evidence="2">
    <location>
        <begin position="234"/>
        <end position="253"/>
    </location>
</feature>
<reference evidence="3" key="1">
    <citation type="submission" date="2009-04" db="EMBL/GenBank/DDBJ databases">
        <authorList>
            <person name="Weinstock G."/>
            <person name="Sodergren E."/>
            <person name="Clifton S."/>
            <person name="Fulton L."/>
            <person name="Fulton B."/>
            <person name="Courtney L."/>
            <person name="Fronick C."/>
            <person name="Harrison M."/>
            <person name="Strong C."/>
            <person name="Farmer C."/>
            <person name="Delahaunty K."/>
            <person name="Markovic C."/>
            <person name="Hall O."/>
            <person name="Minx P."/>
            <person name="Tomlinson C."/>
            <person name="Mitreva M."/>
            <person name="Nelson J."/>
            <person name="Hou S."/>
            <person name="Wollam A."/>
            <person name="Pepin K.H."/>
            <person name="Johnson M."/>
            <person name="Bhonagiri V."/>
            <person name="Nash W.E."/>
            <person name="Warren W."/>
            <person name="Chinwalla A."/>
            <person name="Mardis E.R."/>
            <person name="Wilson R.K."/>
        </authorList>
    </citation>
    <scope>NUCLEOTIDE SEQUENCE [LARGE SCALE GENOMIC DNA]</scope>
    <source>
        <strain evidence="3">DSM 14600</strain>
    </source>
</reference>
<evidence type="ECO:0000313" key="3">
    <source>
        <dbReference type="EMBL" id="EEP28679.1"/>
    </source>
</evidence>
<proteinExistence type="predicted"/>
<dbReference type="eggNOG" id="ENOG5031W4P">
    <property type="taxonomic scope" value="Bacteria"/>
</dbReference>
<evidence type="ECO:0008006" key="5">
    <source>
        <dbReference type="Google" id="ProtNLM"/>
    </source>
</evidence>
<dbReference type="STRING" id="626523.GCWU000342_00019"/>
<keyword evidence="2" id="KW-0472">Membrane</keyword>
<keyword evidence="2" id="KW-1133">Transmembrane helix</keyword>
<feature type="coiled-coil region" evidence="1">
    <location>
        <begin position="39"/>
        <end position="108"/>
    </location>
</feature>
<keyword evidence="4" id="KW-1185">Reference proteome</keyword>
<organism evidence="3 4">
    <name type="scientific">Shuttleworthella satelles DSM 14600</name>
    <dbReference type="NCBI Taxonomy" id="626523"/>
    <lineage>
        <taxon>Bacteria</taxon>
        <taxon>Bacillati</taxon>
        <taxon>Bacillota</taxon>
        <taxon>Clostridia</taxon>
        <taxon>Lachnospirales</taxon>
        <taxon>Lachnospiraceae</taxon>
        <taxon>Shuttleworthella</taxon>
    </lineage>
</organism>
<dbReference type="AlphaFoldDB" id="C4GA73"/>
<dbReference type="InterPro" id="IPR046283">
    <property type="entry name" value="DUF6320"/>
</dbReference>
<feature type="transmembrane region" description="Helical" evidence="2">
    <location>
        <begin position="260"/>
        <end position="282"/>
    </location>
</feature>
<comment type="caution">
    <text evidence="3">The sequence shown here is derived from an EMBL/GenBank/DDBJ whole genome shotgun (WGS) entry which is preliminary data.</text>
</comment>